<dbReference type="EC" id="2.1.1.-" evidence="8"/>
<organism evidence="10 11">
    <name type="scientific">Hydrogenophaga palleronii</name>
    <dbReference type="NCBI Taxonomy" id="65655"/>
    <lineage>
        <taxon>Bacteria</taxon>
        <taxon>Pseudomonadati</taxon>
        <taxon>Pseudomonadota</taxon>
        <taxon>Betaproteobacteria</taxon>
        <taxon>Burkholderiales</taxon>
        <taxon>Comamonadaceae</taxon>
        <taxon>Hydrogenophaga</taxon>
    </lineage>
</organism>
<dbReference type="Pfam" id="PF01555">
    <property type="entry name" value="N6_N4_Mtase"/>
    <property type="match status" value="1"/>
</dbReference>
<gene>
    <name evidence="10" type="ORF">J2W49_003493</name>
</gene>
<keyword evidence="4" id="KW-0949">S-adenosyl-L-methionine</keyword>
<dbReference type="InterPro" id="IPR029063">
    <property type="entry name" value="SAM-dependent_MTases_sf"/>
</dbReference>
<dbReference type="Gene3D" id="3.40.50.150">
    <property type="entry name" value="Vaccinia Virus protein VP39"/>
    <property type="match status" value="2"/>
</dbReference>
<dbReference type="GO" id="GO:0032259">
    <property type="term" value="P:methylation"/>
    <property type="evidence" value="ECO:0007669"/>
    <property type="project" value="UniProtKB-KW"/>
</dbReference>
<comment type="catalytic activity">
    <reaction evidence="7">
        <text>a 2'-deoxycytidine in DNA + S-adenosyl-L-methionine = an N(4)-methyl-2'-deoxycytidine in DNA + S-adenosyl-L-homocysteine + H(+)</text>
        <dbReference type="Rhea" id="RHEA:16857"/>
        <dbReference type="Rhea" id="RHEA-COMP:11369"/>
        <dbReference type="Rhea" id="RHEA-COMP:13674"/>
        <dbReference type="ChEBI" id="CHEBI:15378"/>
        <dbReference type="ChEBI" id="CHEBI:57856"/>
        <dbReference type="ChEBI" id="CHEBI:59789"/>
        <dbReference type="ChEBI" id="CHEBI:85452"/>
        <dbReference type="ChEBI" id="CHEBI:137933"/>
        <dbReference type="EC" id="2.1.1.113"/>
    </reaction>
</comment>
<accession>A0ABU1WRI4</accession>
<evidence type="ECO:0000256" key="8">
    <source>
        <dbReference type="RuleBase" id="RU362026"/>
    </source>
</evidence>
<keyword evidence="5" id="KW-0680">Restriction system</keyword>
<comment type="caution">
    <text evidence="10">The sequence shown here is derived from an EMBL/GenBank/DDBJ whole genome shotgun (WGS) entry which is preliminary data.</text>
</comment>
<evidence type="ECO:0000256" key="6">
    <source>
        <dbReference type="ARBA" id="ARBA00023125"/>
    </source>
</evidence>
<dbReference type="Proteomes" id="UP001265700">
    <property type="component" value="Unassembled WGS sequence"/>
</dbReference>
<dbReference type="GO" id="GO:0008168">
    <property type="term" value="F:methyltransferase activity"/>
    <property type="evidence" value="ECO:0007669"/>
    <property type="project" value="UniProtKB-KW"/>
</dbReference>
<dbReference type="PRINTS" id="PR00508">
    <property type="entry name" value="S21N4MTFRASE"/>
</dbReference>
<evidence type="ECO:0000313" key="10">
    <source>
        <dbReference type="EMBL" id="MDR7151517.1"/>
    </source>
</evidence>
<feature type="domain" description="DNA methylase N-4/N-6" evidence="9">
    <location>
        <begin position="29"/>
        <end position="78"/>
    </location>
</feature>
<evidence type="ECO:0000259" key="9">
    <source>
        <dbReference type="Pfam" id="PF01555"/>
    </source>
</evidence>
<keyword evidence="2 10" id="KW-0489">Methyltransferase</keyword>
<dbReference type="InterPro" id="IPR017985">
    <property type="entry name" value="MeTrfase_CN4_CS"/>
</dbReference>
<dbReference type="PROSITE" id="PS00093">
    <property type="entry name" value="N4_MTASE"/>
    <property type="match status" value="1"/>
</dbReference>
<dbReference type="InterPro" id="IPR002941">
    <property type="entry name" value="DNA_methylase_N4/N6"/>
</dbReference>
<protein>
    <recommendedName>
        <fullName evidence="8">Methyltransferase</fullName>
        <ecNumber evidence="8">2.1.1.-</ecNumber>
    </recommendedName>
</protein>
<keyword evidence="6" id="KW-0238">DNA-binding</keyword>
<evidence type="ECO:0000256" key="4">
    <source>
        <dbReference type="ARBA" id="ARBA00022691"/>
    </source>
</evidence>
<evidence type="ECO:0000256" key="7">
    <source>
        <dbReference type="ARBA" id="ARBA00049120"/>
    </source>
</evidence>
<name>A0ABU1WRI4_9BURK</name>
<evidence type="ECO:0000256" key="1">
    <source>
        <dbReference type="ARBA" id="ARBA00010203"/>
    </source>
</evidence>
<keyword evidence="11" id="KW-1185">Reference proteome</keyword>
<keyword evidence="3" id="KW-0808">Transferase</keyword>
<dbReference type="RefSeq" id="WP_310319036.1">
    <property type="nucleotide sequence ID" value="NZ_JAVDWU010000007.1"/>
</dbReference>
<dbReference type="InterPro" id="IPR001091">
    <property type="entry name" value="RM_Methyltransferase"/>
</dbReference>
<evidence type="ECO:0000256" key="5">
    <source>
        <dbReference type="ARBA" id="ARBA00022747"/>
    </source>
</evidence>
<reference evidence="10 11" key="1">
    <citation type="submission" date="2023-07" db="EMBL/GenBank/DDBJ databases">
        <title>Sorghum-associated microbial communities from plants grown in Nebraska, USA.</title>
        <authorList>
            <person name="Schachtman D."/>
        </authorList>
    </citation>
    <scope>NUCLEOTIDE SEQUENCE [LARGE SCALE GENOMIC DNA]</scope>
    <source>
        <strain evidence="10 11">4249</strain>
    </source>
</reference>
<evidence type="ECO:0000256" key="3">
    <source>
        <dbReference type="ARBA" id="ARBA00022679"/>
    </source>
</evidence>
<evidence type="ECO:0000256" key="2">
    <source>
        <dbReference type="ARBA" id="ARBA00022603"/>
    </source>
</evidence>
<evidence type="ECO:0000313" key="11">
    <source>
        <dbReference type="Proteomes" id="UP001265700"/>
    </source>
</evidence>
<dbReference type="EMBL" id="JAVDWU010000007">
    <property type="protein sequence ID" value="MDR7151517.1"/>
    <property type="molecule type" value="Genomic_DNA"/>
</dbReference>
<dbReference type="SUPFAM" id="SSF53335">
    <property type="entry name" value="S-adenosyl-L-methionine-dependent methyltransferases"/>
    <property type="match status" value="1"/>
</dbReference>
<sequence length="431" mass="48278">MLIVECPKRYSDSSLPGRETYSYYAGYSLSFAEQLIRNIPLDSSSIVLDPWNGSGTTTLAASRSGVRSIGYDLNPVMVIVAKARMLRHSTSPSILPIWSKIKVEASELSWKTDTSGDPLRDWLTPTGVASFRRIEFSIRNHLIHETTDTFLDPQRVNKMSDLAAFFYVSLFRVLRKVLTPFKTSNPTWLRRAKNESEKIKITPGKVLQLIEDDIREVERQFRASLEPIVPDAAASDILICNSEQLILPDCSIDVILTSPPYCTRIDYAVATSAELAVLGYFKDDGFTTLRHDLMGTTTVPSSAPPAKPTWGGTCIDFLEKIETHKSVASSTYYLKNHLRYFSSLQASLSEVARVLKPQGIASFVVQDSAYKDLHNDLPEIVSEMCDILGLIQFQRDDFSLGSSLSSINSRSRPYKPEGFRPTESVISFYKQ</sequence>
<proteinExistence type="inferred from homology"/>
<comment type="similarity">
    <text evidence="1">Belongs to the N(4)/N(6)-methyltransferase family. N(4) subfamily.</text>
</comment>